<dbReference type="AlphaFoldDB" id="A0A1F8ASA6"/>
<evidence type="ECO:0000313" key="8">
    <source>
        <dbReference type="Proteomes" id="UP000178603"/>
    </source>
</evidence>
<dbReference type="InterPro" id="IPR045864">
    <property type="entry name" value="aa-tRNA-synth_II/BPL/LPL"/>
</dbReference>
<dbReference type="PANTHER" id="PTHR22594:SF34">
    <property type="entry name" value="ASPARAGINE--TRNA LIGASE, MITOCHONDRIAL-RELATED"/>
    <property type="match status" value="1"/>
</dbReference>
<feature type="domain" description="Aminoacyl-transfer RNA synthetases class-II family profile" evidence="6">
    <location>
        <begin position="25"/>
        <end position="312"/>
    </location>
</feature>
<keyword evidence="3" id="KW-0067">ATP-binding</keyword>
<evidence type="ECO:0000313" key="7">
    <source>
        <dbReference type="EMBL" id="OGM54510.1"/>
    </source>
</evidence>
<dbReference type="PANTHER" id="PTHR22594">
    <property type="entry name" value="ASPARTYL/LYSYL-TRNA SYNTHETASE"/>
    <property type="match status" value="1"/>
</dbReference>
<organism evidence="7 8">
    <name type="scientific">Candidatus Woesebacteria bacterium RIFCSPHIGHO2_12_FULL_41_24</name>
    <dbReference type="NCBI Taxonomy" id="1802510"/>
    <lineage>
        <taxon>Bacteria</taxon>
        <taxon>Candidatus Woeseibacteriota</taxon>
    </lineage>
</organism>
<dbReference type="EMBL" id="MGGW01000014">
    <property type="protein sequence ID" value="OGM54510.1"/>
    <property type="molecule type" value="Genomic_DNA"/>
</dbReference>
<keyword evidence="4" id="KW-0648">Protein biosynthesis</keyword>
<dbReference type="InterPro" id="IPR006195">
    <property type="entry name" value="aa-tRNA-synth_II"/>
</dbReference>
<evidence type="ECO:0000256" key="3">
    <source>
        <dbReference type="ARBA" id="ARBA00022840"/>
    </source>
</evidence>
<reference evidence="7 8" key="1">
    <citation type="journal article" date="2016" name="Nat. Commun.">
        <title>Thousands of microbial genomes shed light on interconnected biogeochemical processes in an aquifer system.</title>
        <authorList>
            <person name="Anantharaman K."/>
            <person name="Brown C.T."/>
            <person name="Hug L.A."/>
            <person name="Sharon I."/>
            <person name="Castelle C.J."/>
            <person name="Probst A.J."/>
            <person name="Thomas B.C."/>
            <person name="Singh A."/>
            <person name="Wilkins M.J."/>
            <person name="Karaoz U."/>
            <person name="Brodie E.L."/>
            <person name="Williams K.H."/>
            <person name="Hubbard S.S."/>
            <person name="Banfield J.F."/>
        </authorList>
    </citation>
    <scope>NUCLEOTIDE SEQUENCE [LARGE SCALE GENOMIC DNA]</scope>
</reference>
<evidence type="ECO:0000259" key="6">
    <source>
        <dbReference type="PROSITE" id="PS50862"/>
    </source>
</evidence>
<dbReference type="Gene3D" id="3.30.930.10">
    <property type="entry name" value="Bira Bifunctional Protein, Domain 2"/>
    <property type="match status" value="1"/>
</dbReference>
<dbReference type="Proteomes" id="UP000178603">
    <property type="component" value="Unassembled WGS sequence"/>
</dbReference>
<evidence type="ECO:0000256" key="2">
    <source>
        <dbReference type="ARBA" id="ARBA00022741"/>
    </source>
</evidence>
<keyword evidence="1" id="KW-0436">Ligase</keyword>
<name>A0A1F8ASA6_9BACT</name>
<keyword evidence="5" id="KW-0030">Aminoacyl-tRNA synthetase</keyword>
<dbReference type="GO" id="GO:0005524">
    <property type="term" value="F:ATP binding"/>
    <property type="evidence" value="ECO:0007669"/>
    <property type="project" value="UniProtKB-KW"/>
</dbReference>
<evidence type="ECO:0000256" key="1">
    <source>
        <dbReference type="ARBA" id="ARBA00022598"/>
    </source>
</evidence>
<proteinExistence type="predicted"/>
<evidence type="ECO:0000256" key="4">
    <source>
        <dbReference type="ARBA" id="ARBA00022917"/>
    </source>
</evidence>
<accession>A0A1F8ASA6</accession>
<gene>
    <name evidence="7" type="ORF">A3E44_00035</name>
</gene>
<dbReference type="InterPro" id="IPR004364">
    <property type="entry name" value="Aa-tRNA-synt_II"/>
</dbReference>
<dbReference type="PROSITE" id="PS50862">
    <property type="entry name" value="AA_TRNA_LIGASE_II"/>
    <property type="match status" value="1"/>
</dbReference>
<dbReference type="Pfam" id="PF00152">
    <property type="entry name" value="tRNA-synt_2"/>
    <property type="match status" value="1"/>
</dbReference>
<dbReference type="SUPFAM" id="SSF55681">
    <property type="entry name" value="Class II aaRS and biotin synthetases"/>
    <property type="match status" value="1"/>
</dbReference>
<dbReference type="GO" id="GO:0006421">
    <property type="term" value="P:asparaginyl-tRNA aminoacylation"/>
    <property type="evidence" value="ECO:0007669"/>
    <property type="project" value="TreeGrafter"/>
</dbReference>
<keyword evidence="2" id="KW-0547">Nucleotide-binding</keyword>
<protein>
    <submittedName>
        <fullName evidence="7">Asparaginase</fullName>
    </submittedName>
</protein>
<dbReference type="GO" id="GO:0004812">
    <property type="term" value="F:aminoacyl-tRNA ligase activity"/>
    <property type="evidence" value="ECO:0007669"/>
    <property type="project" value="UniProtKB-KW"/>
</dbReference>
<sequence>MPLRNEWYRVLALLQDEFNFATVSFYRQRGIKSVQLPITTGSISSPMGLGSDSVPVHVQIAGIDTYLADSMQFFLEYSCRINKEGVYYVAPSFRGESADERHLGQFYHSEAEIIGTLDNVIKLCEQYIVYLSNHFLKTLEKEILSVAGTTEHIKYISQHGYNIPKCTFEEAVRILDNNPDFVESYALYRNINSKGEAELMKYFGGYVWLTNFDHMAVPFYQKFAPGANKKIALNADLLMGIGETIGSGERHLSGQEVREALTLHQIDETPYKWYITIKDEVPVQTSGFGLGVERFFLWLLKHNDIRDMQTLPRFNGQKFTF</sequence>
<evidence type="ECO:0000256" key="5">
    <source>
        <dbReference type="ARBA" id="ARBA00023146"/>
    </source>
</evidence>
<comment type="caution">
    <text evidence="7">The sequence shown here is derived from an EMBL/GenBank/DDBJ whole genome shotgun (WGS) entry which is preliminary data.</text>
</comment>